<evidence type="ECO:0000256" key="7">
    <source>
        <dbReference type="ARBA" id="ARBA00093797"/>
    </source>
</evidence>
<dbReference type="RefSeq" id="WP_091613481.1">
    <property type="nucleotide sequence ID" value="NZ_FNNC01000003.1"/>
</dbReference>
<reference evidence="8 9" key="1">
    <citation type="submission" date="2016-10" db="EMBL/GenBank/DDBJ databases">
        <authorList>
            <person name="de Groot N.N."/>
        </authorList>
    </citation>
    <scope>NUCLEOTIDE SEQUENCE [LARGE SCALE GENOMIC DNA]</scope>
    <source>
        <strain evidence="8 9">DSM 23126</strain>
    </source>
</reference>
<keyword evidence="3" id="KW-1005">Bacterial flagellum biogenesis</keyword>
<evidence type="ECO:0000256" key="3">
    <source>
        <dbReference type="ARBA" id="ARBA00022795"/>
    </source>
</evidence>
<sequence length="111" mass="13196">MSVIRELYEKVAQPMPGNEQPRDEYIESVYLFPQARDRQLKGLPPVEEWSEAERQLGEETVKMNRYIDGQLVNWKQVIREELQGTRQKRRHMGKYEQSNATASAYFFDSRN</sequence>
<evidence type="ECO:0000313" key="8">
    <source>
        <dbReference type="EMBL" id="SDW51946.1"/>
    </source>
</evidence>
<evidence type="ECO:0000256" key="1">
    <source>
        <dbReference type="ARBA" id="ARBA00004514"/>
    </source>
</evidence>
<dbReference type="STRING" id="1122204.SAMN05421781_1596"/>
<gene>
    <name evidence="8" type="ORF">SAMN05421781_1596</name>
</gene>
<dbReference type="EMBL" id="FNNC01000003">
    <property type="protein sequence ID" value="SDW51946.1"/>
    <property type="molecule type" value="Genomic_DNA"/>
</dbReference>
<proteinExistence type="inferred from homology"/>
<comment type="subcellular location">
    <subcellularLocation>
        <location evidence="1">Cytoplasm</location>
        <location evidence="1">Cytosol</location>
    </subcellularLocation>
</comment>
<name>A0A1H2U704_9BACI</name>
<dbReference type="Proteomes" id="UP000199488">
    <property type="component" value="Unassembled WGS sequence"/>
</dbReference>
<comment type="similarity">
    <text evidence="6">Belongs to the bacillales FliT family.</text>
</comment>
<protein>
    <recommendedName>
        <fullName evidence="7">Flagellar protein FliT</fullName>
    </recommendedName>
</protein>
<keyword evidence="9" id="KW-1185">Reference proteome</keyword>
<keyword evidence="2" id="KW-0963">Cytoplasm</keyword>
<evidence type="ECO:0000256" key="4">
    <source>
        <dbReference type="ARBA" id="ARBA00023186"/>
    </source>
</evidence>
<keyword evidence="4" id="KW-0143">Chaperone</keyword>
<dbReference type="Pfam" id="PF05400">
    <property type="entry name" value="FliT"/>
    <property type="match status" value="1"/>
</dbReference>
<evidence type="ECO:0000256" key="2">
    <source>
        <dbReference type="ARBA" id="ARBA00022490"/>
    </source>
</evidence>
<dbReference type="OrthoDB" id="2353131at2"/>
<evidence type="ECO:0000313" key="9">
    <source>
        <dbReference type="Proteomes" id="UP000199488"/>
    </source>
</evidence>
<dbReference type="AlphaFoldDB" id="A0A1H2U704"/>
<accession>A0A1H2U704</accession>
<evidence type="ECO:0000256" key="6">
    <source>
        <dbReference type="ARBA" id="ARBA00093785"/>
    </source>
</evidence>
<comment type="function">
    <text evidence="5">May act as an export chaperone for the filament capping protein FliD.</text>
</comment>
<organism evidence="8 9">
    <name type="scientific">Marinococcus luteus</name>
    <dbReference type="NCBI Taxonomy" id="1122204"/>
    <lineage>
        <taxon>Bacteria</taxon>
        <taxon>Bacillati</taxon>
        <taxon>Bacillota</taxon>
        <taxon>Bacilli</taxon>
        <taxon>Bacillales</taxon>
        <taxon>Bacillaceae</taxon>
        <taxon>Marinococcus</taxon>
    </lineage>
</organism>
<evidence type="ECO:0000256" key="5">
    <source>
        <dbReference type="ARBA" id="ARBA00093765"/>
    </source>
</evidence>
<dbReference type="InterPro" id="IPR008622">
    <property type="entry name" value="FliT"/>
</dbReference>